<dbReference type="InterPro" id="IPR001878">
    <property type="entry name" value="Znf_CCHC"/>
</dbReference>
<keyword evidence="1" id="KW-0479">Metal-binding</keyword>
<feature type="region of interest" description="Disordered" evidence="2">
    <location>
        <begin position="1"/>
        <end position="20"/>
    </location>
</feature>
<evidence type="ECO:0000256" key="1">
    <source>
        <dbReference type="PROSITE-ProRule" id="PRU00047"/>
    </source>
</evidence>
<dbReference type="InterPro" id="IPR036691">
    <property type="entry name" value="Endo/exonu/phosph_ase_sf"/>
</dbReference>
<dbReference type="AlphaFoldDB" id="A0A8J5YMU7"/>
<feature type="domain" description="CCHC-type" evidence="3">
    <location>
        <begin position="167"/>
        <end position="182"/>
    </location>
</feature>
<accession>A0A8J5YMU7</accession>
<evidence type="ECO:0000313" key="4">
    <source>
        <dbReference type="EMBL" id="KAG8488864.1"/>
    </source>
</evidence>
<keyword evidence="1" id="KW-0862">Zinc</keyword>
<dbReference type="PROSITE" id="PS50158">
    <property type="entry name" value="ZF_CCHC"/>
    <property type="match status" value="1"/>
</dbReference>
<evidence type="ECO:0000256" key="2">
    <source>
        <dbReference type="SAM" id="MobiDB-lite"/>
    </source>
</evidence>
<dbReference type="OrthoDB" id="1434413at2759"/>
<gene>
    <name evidence="4" type="ORF">CXB51_016750</name>
</gene>
<dbReference type="Proteomes" id="UP000701853">
    <property type="component" value="Chromosome 7"/>
</dbReference>
<dbReference type="Pfam" id="PF03372">
    <property type="entry name" value="Exo_endo_phos"/>
    <property type="match status" value="1"/>
</dbReference>
<dbReference type="PANTHER" id="PTHR33710:SF77">
    <property type="entry name" value="DNASE I-LIKE SUPERFAMILY PROTEIN"/>
    <property type="match status" value="1"/>
</dbReference>
<dbReference type="GO" id="GO:0003824">
    <property type="term" value="F:catalytic activity"/>
    <property type="evidence" value="ECO:0007669"/>
    <property type="project" value="InterPro"/>
</dbReference>
<keyword evidence="1" id="KW-0863">Zinc-finger</keyword>
<feature type="region of interest" description="Disordered" evidence="2">
    <location>
        <begin position="226"/>
        <end position="250"/>
    </location>
</feature>
<dbReference type="EMBL" id="JAHUZN010000007">
    <property type="protein sequence ID" value="KAG8488864.1"/>
    <property type="molecule type" value="Genomic_DNA"/>
</dbReference>
<comment type="caution">
    <text evidence="4">The sequence shown here is derived from an EMBL/GenBank/DDBJ whole genome shotgun (WGS) entry which is preliminary data.</text>
</comment>
<evidence type="ECO:0000259" key="3">
    <source>
        <dbReference type="PROSITE" id="PS50158"/>
    </source>
</evidence>
<feature type="compositionally biased region" description="Polar residues" evidence="2">
    <location>
        <begin position="309"/>
        <end position="318"/>
    </location>
</feature>
<dbReference type="SUPFAM" id="SSF56219">
    <property type="entry name" value="DNase I-like"/>
    <property type="match status" value="1"/>
</dbReference>
<dbReference type="InterPro" id="IPR005135">
    <property type="entry name" value="Endo/exonuclease/phosphatase"/>
</dbReference>
<reference evidence="4 5" key="1">
    <citation type="journal article" date="2021" name="bioRxiv">
        <title>The Gossypium anomalum genome as a resource for cotton improvement and evolutionary analysis of hybrid incompatibility.</title>
        <authorList>
            <person name="Grover C.E."/>
            <person name="Yuan D."/>
            <person name="Arick M.A."/>
            <person name="Miller E.R."/>
            <person name="Hu G."/>
            <person name="Peterson D.G."/>
            <person name="Wendel J.F."/>
            <person name="Udall J.A."/>
        </authorList>
    </citation>
    <scope>NUCLEOTIDE SEQUENCE [LARGE SCALE GENOMIC DNA]</scope>
    <source>
        <strain evidence="4">JFW-Udall</strain>
        <tissue evidence="4">Leaf</tissue>
    </source>
</reference>
<feature type="region of interest" description="Disordered" evidence="2">
    <location>
        <begin position="493"/>
        <end position="513"/>
    </location>
</feature>
<protein>
    <recommendedName>
        <fullName evidence="3">CCHC-type domain-containing protein</fullName>
    </recommendedName>
</protein>
<sequence length="840" mass="91293">MSVSISLPASVSGDDGDLHSIEDRTTKKVRFKGRVGETSEDMIDDPNLSVESSRDSASDGDIDAVKVSIVNGIPAISFSDRVKEILYKEMELTIIIKLLGRNIGTMDHLWTIPHGSTLDQGFQPYATVSQCGFGLDSATGSTGVFVSSVLIDGIAQRVEYEALPTVCFGCGKYGHAKYFCPEENVNRNPISQSEVVKDASVEAAGGNVGEARPEFGPWMLVEKKSRRNLRNGRGNEGANKGENKGENLRKEPLASRFSALMGEDENRDILDMAVGSLLSVGDHDFNAAGKGRLIDRIGVNSLGDLDSSAGPSNITTSPSKEKATGGSKGNDVLKGIGLRLTANPALKSSSEFGPSKAADAVENWADLGRISGGPTKESNLRITLGQSALDKRLMHDNYFTQILCKEIKSPKFFSNSNSIFNNADTTHHASSNIDMVVDDVNCGDCSNEVQGVSNDENFDNIVAHSNPTFEGLEGTPVIISKDVLEPEEHSAITFRDPSHKKGKGSSARSSRGNFGEGVLVSREKIGGKDLIGCNGRKASNALRGRGNRFKASGNSRVSLAKSMEEMAKFISSPNLKKNLNSGSEEGALGCASVKFHRIFQEYYREHSPDIISLLETRVSRSKAAKIIAKLGFPNSHRVEAIGFSGGIWIGWKNSVRLKIIFNHPQFIMAQVGTTFSSNSIFISFVYGIPNRQKRNDLWDALKSSIPLGNIPWVAIGGFNAILLPSEKLGGMSTGRRCPLFGDFVDKAELHDLGFRGPPFTWHRGLLFERLDRALGNEVWVQAFPNSLVTYLSKIKSDHRPLLLSLNPKVSLSKGQPFCFLAGWVEHPEFRKFVEDCNSPI</sequence>
<dbReference type="GO" id="GO:0003676">
    <property type="term" value="F:nucleic acid binding"/>
    <property type="evidence" value="ECO:0007669"/>
    <property type="project" value="InterPro"/>
</dbReference>
<dbReference type="Gene3D" id="3.60.10.10">
    <property type="entry name" value="Endonuclease/exonuclease/phosphatase"/>
    <property type="match status" value="1"/>
</dbReference>
<feature type="region of interest" description="Disordered" evidence="2">
    <location>
        <begin position="305"/>
        <end position="329"/>
    </location>
</feature>
<feature type="region of interest" description="Disordered" evidence="2">
    <location>
        <begin position="39"/>
        <end position="59"/>
    </location>
</feature>
<dbReference type="GO" id="GO:0008270">
    <property type="term" value="F:zinc ion binding"/>
    <property type="evidence" value="ECO:0007669"/>
    <property type="project" value="UniProtKB-KW"/>
</dbReference>
<dbReference type="PANTHER" id="PTHR33710">
    <property type="entry name" value="BNAC02G09200D PROTEIN"/>
    <property type="match status" value="1"/>
</dbReference>
<feature type="compositionally biased region" description="Basic and acidic residues" evidence="2">
    <location>
        <begin position="239"/>
        <end position="250"/>
    </location>
</feature>
<proteinExistence type="predicted"/>
<organism evidence="4 5">
    <name type="scientific">Gossypium anomalum</name>
    <dbReference type="NCBI Taxonomy" id="47600"/>
    <lineage>
        <taxon>Eukaryota</taxon>
        <taxon>Viridiplantae</taxon>
        <taxon>Streptophyta</taxon>
        <taxon>Embryophyta</taxon>
        <taxon>Tracheophyta</taxon>
        <taxon>Spermatophyta</taxon>
        <taxon>Magnoliopsida</taxon>
        <taxon>eudicotyledons</taxon>
        <taxon>Gunneridae</taxon>
        <taxon>Pentapetalae</taxon>
        <taxon>rosids</taxon>
        <taxon>malvids</taxon>
        <taxon>Malvales</taxon>
        <taxon>Malvaceae</taxon>
        <taxon>Malvoideae</taxon>
        <taxon>Gossypium</taxon>
    </lineage>
</organism>
<keyword evidence="5" id="KW-1185">Reference proteome</keyword>
<name>A0A8J5YMU7_9ROSI</name>
<evidence type="ECO:0000313" key="5">
    <source>
        <dbReference type="Proteomes" id="UP000701853"/>
    </source>
</evidence>